<accession>A0A6C0BCB5</accession>
<feature type="transmembrane region" description="Helical" evidence="1">
    <location>
        <begin position="128"/>
        <end position="147"/>
    </location>
</feature>
<feature type="transmembrane region" description="Helical" evidence="1">
    <location>
        <begin position="56"/>
        <end position="78"/>
    </location>
</feature>
<sequence>MLMQAITQALTHAITPVTIMIEAYRVFNGALLVIFVPGVCDGRACLPQQNFEHGSLLYKIVCGVNVFTLLAFMVLYAVEIRRENRLTRYLKVNPALPSDTETVALAFSKLTPRRQDAIHALDAMYKRVIYTTIGVFTVNTVLSGYVIMTEYANDKGPILFATGTVLIASKMYSIVMMCSDTVHVSAYIQKKIQFNDVQEGKAMPTDV</sequence>
<evidence type="ECO:0000256" key="1">
    <source>
        <dbReference type="SAM" id="Phobius"/>
    </source>
</evidence>
<dbReference type="EMBL" id="MN739107">
    <property type="protein sequence ID" value="QHS89209.1"/>
    <property type="molecule type" value="Genomic_DNA"/>
</dbReference>
<protein>
    <submittedName>
        <fullName evidence="2">Uncharacterized protein</fullName>
    </submittedName>
</protein>
<feature type="transmembrane region" description="Helical" evidence="1">
    <location>
        <begin position="159"/>
        <end position="182"/>
    </location>
</feature>
<name>A0A6C0BCB5_9ZZZZ</name>
<proteinExistence type="predicted"/>
<organism evidence="2">
    <name type="scientific">viral metagenome</name>
    <dbReference type="NCBI Taxonomy" id="1070528"/>
    <lineage>
        <taxon>unclassified sequences</taxon>
        <taxon>metagenomes</taxon>
        <taxon>organismal metagenomes</taxon>
    </lineage>
</organism>
<evidence type="ECO:0000313" key="2">
    <source>
        <dbReference type="EMBL" id="QHS89209.1"/>
    </source>
</evidence>
<keyword evidence="1" id="KW-0472">Membrane</keyword>
<keyword evidence="1" id="KW-1133">Transmembrane helix</keyword>
<reference evidence="2" key="1">
    <citation type="journal article" date="2020" name="Nature">
        <title>Giant virus diversity and host interactions through global metagenomics.</title>
        <authorList>
            <person name="Schulz F."/>
            <person name="Roux S."/>
            <person name="Paez-Espino D."/>
            <person name="Jungbluth S."/>
            <person name="Walsh D.A."/>
            <person name="Denef V.J."/>
            <person name="McMahon K.D."/>
            <person name="Konstantinidis K.T."/>
            <person name="Eloe-Fadrosh E.A."/>
            <person name="Kyrpides N.C."/>
            <person name="Woyke T."/>
        </authorList>
    </citation>
    <scope>NUCLEOTIDE SEQUENCE</scope>
    <source>
        <strain evidence="2">GVMAG-M-3300010158-60</strain>
    </source>
</reference>
<keyword evidence="1" id="KW-0812">Transmembrane</keyword>
<dbReference type="AlphaFoldDB" id="A0A6C0BCB5"/>